<evidence type="ECO:0000313" key="3">
    <source>
        <dbReference type="Proteomes" id="UP001589613"/>
    </source>
</evidence>
<protein>
    <recommendedName>
        <fullName evidence="4">SAF domain-containing protein</fullName>
    </recommendedName>
</protein>
<dbReference type="EMBL" id="JBHMAX010000014">
    <property type="protein sequence ID" value="MFB9731821.1"/>
    <property type="molecule type" value="Genomic_DNA"/>
</dbReference>
<keyword evidence="1" id="KW-1133">Transmembrane helix</keyword>
<keyword evidence="1" id="KW-0812">Transmembrane</keyword>
<dbReference type="Proteomes" id="UP001589613">
    <property type="component" value="Unassembled WGS sequence"/>
</dbReference>
<sequence>MPTTTSADDAAAPRPVRRLERPGWRDVRLVVGVLLVLLSVAGGIRLVASLDDTTPVYAATRDLLPGQPVGEGDVVAVPVRMEEYIARYVDGSAPLQPGTHLLRQVRAGELVPAAALGTAREALDKTVSVPVDVSAARTLEAGTVVDVWVSRRDPDALGEAYLDPERLLAGAVVDHVPAASSGLGAGVGRTAVQVVVPADRVGDLIAAVDQGSRTTLVPAPRAGSEQGR</sequence>
<reference evidence="2 3" key="1">
    <citation type="submission" date="2024-09" db="EMBL/GenBank/DDBJ databases">
        <authorList>
            <person name="Sun Q."/>
            <person name="Mori K."/>
        </authorList>
    </citation>
    <scope>NUCLEOTIDE SEQUENCE [LARGE SCALE GENOMIC DNA]</scope>
    <source>
        <strain evidence="2 3">JCM 12763</strain>
    </source>
</reference>
<evidence type="ECO:0000256" key="1">
    <source>
        <dbReference type="SAM" id="Phobius"/>
    </source>
</evidence>
<evidence type="ECO:0000313" key="2">
    <source>
        <dbReference type="EMBL" id="MFB9731821.1"/>
    </source>
</evidence>
<name>A0ABV5V207_9MICO</name>
<gene>
    <name evidence="2" type="ORF">ACFFN0_07185</name>
</gene>
<accession>A0ABV5V207</accession>
<dbReference type="RefSeq" id="WP_141338195.1">
    <property type="nucleotide sequence ID" value="NZ_JBHMAX010000014.1"/>
</dbReference>
<feature type="transmembrane region" description="Helical" evidence="1">
    <location>
        <begin position="27"/>
        <end position="48"/>
    </location>
</feature>
<keyword evidence="3" id="KW-1185">Reference proteome</keyword>
<keyword evidence="1" id="KW-0472">Membrane</keyword>
<proteinExistence type="predicted"/>
<organism evidence="2 3">
    <name type="scientific">Ornithinimicrobium kibberense</name>
    <dbReference type="NCBI Taxonomy" id="282060"/>
    <lineage>
        <taxon>Bacteria</taxon>
        <taxon>Bacillati</taxon>
        <taxon>Actinomycetota</taxon>
        <taxon>Actinomycetes</taxon>
        <taxon>Micrococcales</taxon>
        <taxon>Ornithinimicrobiaceae</taxon>
        <taxon>Ornithinimicrobium</taxon>
    </lineage>
</organism>
<comment type="caution">
    <text evidence="2">The sequence shown here is derived from an EMBL/GenBank/DDBJ whole genome shotgun (WGS) entry which is preliminary data.</text>
</comment>
<evidence type="ECO:0008006" key="4">
    <source>
        <dbReference type="Google" id="ProtNLM"/>
    </source>
</evidence>